<dbReference type="InterPro" id="IPR011330">
    <property type="entry name" value="Glyco_hydro/deAcase_b/a-brl"/>
</dbReference>
<accession>A0A3N4NNR9</accession>
<dbReference type="GO" id="GO:0005975">
    <property type="term" value="P:carbohydrate metabolic process"/>
    <property type="evidence" value="ECO:0007669"/>
    <property type="project" value="InterPro"/>
</dbReference>
<dbReference type="OrthoDB" id="1016932at2"/>
<name>A0A3N4NNR9_9FLAO</name>
<comment type="caution">
    <text evidence="1">The sequence shown here is derived from an EMBL/GenBank/DDBJ whole genome shotgun (WGS) entry which is preliminary data.</text>
</comment>
<protein>
    <recommendedName>
        <fullName evidence="3">Polysaccharide deacetylase</fullName>
    </recommendedName>
</protein>
<sequence>MDFTVKKYKELLQALIKAGYTFQTFEEFIKAPNSKSVILRHDVDLLPYNSLRFAEIQAENNVKGVYYFRAVPESWDEKVIKKIADLGHEIGYHYECLTTCNGDLKKGIADFEKNLIDLRKLAPVSTICMHGSPASKFDSKDLWKVYNYRDFDIIGEPYFDVNFKEVFYLTDTGRRWDGHKVSVRDKVDSNFNLTFHATNDIILNLKNGELPNQIMFTFHPQRWNDEIFKWTKELIMQNIKNIIKKTFFVKK</sequence>
<evidence type="ECO:0000313" key="1">
    <source>
        <dbReference type="EMBL" id="RPD98002.1"/>
    </source>
</evidence>
<dbReference type="SUPFAM" id="SSF88713">
    <property type="entry name" value="Glycoside hydrolase/deacetylase"/>
    <property type="match status" value="1"/>
</dbReference>
<dbReference type="Proteomes" id="UP000270856">
    <property type="component" value="Unassembled WGS sequence"/>
</dbReference>
<dbReference type="EMBL" id="RPFJ01000008">
    <property type="protein sequence ID" value="RPD98002.1"/>
    <property type="molecule type" value="Genomic_DNA"/>
</dbReference>
<gene>
    <name evidence="1" type="ORF">EGM88_07515</name>
</gene>
<proteinExistence type="predicted"/>
<keyword evidence="2" id="KW-1185">Reference proteome</keyword>
<evidence type="ECO:0000313" key="2">
    <source>
        <dbReference type="Proteomes" id="UP000270856"/>
    </source>
</evidence>
<dbReference type="RefSeq" id="WP_123897361.1">
    <property type="nucleotide sequence ID" value="NZ_RPFJ01000008.1"/>
</dbReference>
<dbReference type="AlphaFoldDB" id="A0A3N4NNR9"/>
<organism evidence="1 2">
    <name type="scientific">Aureibaculum marinum</name>
    <dbReference type="NCBI Taxonomy" id="2487930"/>
    <lineage>
        <taxon>Bacteria</taxon>
        <taxon>Pseudomonadati</taxon>
        <taxon>Bacteroidota</taxon>
        <taxon>Flavobacteriia</taxon>
        <taxon>Flavobacteriales</taxon>
        <taxon>Flavobacteriaceae</taxon>
        <taxon>Aureibaculum</taxon>
    </lineage>
</organism>
<evidence type="ECO:0008006" key="3">
    <source>
        <dbReference type="Google" id="ProtNLM"/>
    </source>
</evidence>
<reference evidence="1 2" key="1">
    <citation type="submission" date="2018-11" db="EMBL/GenBank/DDBJ databases">
        <title>Aureibaculum marinum gen. nov., sp. nov., a member of the family Flavobacteriaceae isolated from the Bohai Sea.</title>
        <authorList>
            <person name="Ji X."/>
        </authorList>
    </citation>
    <scope>NUCLEOTIDE SEQUENCE [LARGE SCALE GENOMIC DNA]</scope>
    <source>
        <strain evidence="1 2">BH-SD17</strain>
    </source>
</reference>